<protein>
    <submittedName>
        <fullName evidence="7">Protein NDR1-like</fullName>
    </submittedName>
</protein>
<dbReference type="RefSeq" id="XP_019056088.1">
    <property type="nucleotide sequence ID" value="XM_019200543.1"/>
</dbReference>
<dbReference type="Pfam" id="PF03168">
    <property type="entry name" value="LEA_2"/>
    <property type="match status" value="1"/>
</dbReference>
<dbReference type="PANTHER" id="PTHR31415:SF125">
    <property type="entry name" value="HARPIN INDUCING PROTEIN 1-LIKE 9"/>
    <property type="match status" value="1"/>
</dbReference>
<dbReference type="Proteomes" id="UP000189703">
    <property type="component" value="Unplaced"/>
</dbReference>
<name>A0A1U8QBD6_NELNU</name>
<organism evidence="6 7">
    <name type="scientific">Nelumbo nucifera</name>
    <name type="common">Sacred lotus</name>
    <dbReference type="NCBI Taxonomy" id="4432"/>
    <lineage>
        <taxon>Eukaryota</taxon>
        <taxon>Viridiplantae</taxon>
        <taxon>Streptophyta</taxon>
        <taxon>Embryophyta</taxon>
        <taxon>Tracheophyta</taxon>
        <taxon>Spermatophyta</taxon>
        <taxon>Magnoliopsida</taxon>
        <taxon>Proteales</taxon>
        <taxon>Nelumbonaceae</taxon>
        <taxon>Nelumbo</taxon>
    </lineage>
</organism>
<keyword evidence="3" id="KW-1133">Transmembrane helix</keyword>
<dbReference type="GeneID" id="104585683"/>
<dbReference type="KEGG" id="nnu:104585683"/>
<dbReference type="OMA" id="FEACICI"/>
<comment type="subcellular location">
    <subcellularLocation>
        <location evidence="1">Membrane</location>
        <topology evidence="1">Single-pass membrane protein</topology>
    </subcellularLocation>
</comment>
<dbReference type="AlphaFoldDB" id="A0A1U8QBD6"/>
<keyword evidence="4" id="KW-0472">Membrane</keyword>
<reference evidence="7" key="1">
    <citation type="submission" date="2025-08" db="UniProtKB">
        <authorList>
            <consortium name="RefSeq"/>
        </authorList>
    </citation>
    <scope>IDENTIFICATION</scope>
</reference>
<evidence type="ECO:0000256" key="3">
    <source>
        <dbReference type="ARBA" id="ARBA00022989"/>
    </source>
</evidence>
<dbReference type="GO" id="GO:0098542">
    <property type="term" value="P:defense response to other organism"/>
    <property type="evidence" value="ECO:0007669"/>
    <property type="project" value="InterPro"/>
</dbReference>
<accession>A0A1U8QBD6</accession>
<dbReference type="GO" id="GO:0009506">
    <property type="term" value="C:plasmodesma"/>
    <property type="evidence" value="ECO:0000318"/>
    <property type="project" value="GO_Central"/>
</dbReference>
<evidence type="ECO:0000256" key="2">
    <source>
        <dbReference type="ARBA" id="ARBA00022692"/>
    </source>
</evidence>
<evidence type="ECO:0000256" key="4">
    <source>
        <dbReference type="ARBA" id="ARBA00023136"/>
    </source>
</evidence>
<dbReference type="GO" id="GO:0005886">
    <property type="term" value="C:plasma membrane"/>
    <property type="evidence" value="ECO:0000318"/>
    <property type="project" value="GO_Central"/>
</dbReference>
<gene>
    <name evidence="7" type="primary">LOC104585683</name>
</gene>
<sequence>MLPRKIYQDYRVGFCFWILQVIIVLSLASVVVWLSLRPKCPTYTIVDAYIPALDVKSATSHENSETSRNNSLFFSLEIRNPNKGIGIYYDEINLSVYYGDAVIGLSSVFSFYQGHRKTARREVRLNADLQFLRDVSRAVSSQGSVDLRVGLAAAIRFKIFSSKTKHQNMELQANLQVGSDGKLVGENKKLLNTLEQPKAGH</sequence>
<dbReference type="PANTHER" id="PTHR31415">
    <property type="entry name" value="OS05G0367900 PROTEIN"/>
    <property type="match status" value="1"/>
</dbReference>
<evidence type="ECO:0000259" key="5">
    <source>
        <dbReference type="Pfam" id="PF03168"/>
    </source>
</evidence>
<evidence type="ECO:0000313" key="6">
    <source>
        <dbReference type="Proteomes" id="UP000189703"/>
    </source>
</evidence>
<feature type="domain" description="Late embryogenesis abundant protein LEA-2 subgroup" evidence="5">
    <location>
        <begin position="76"/>
        <end position="164"/>
    </location>
</feature>
<dbReference type="eggNOG" id="ENOG502SBDM">
    <property type="taxonomic scope" value="Eukaryota"/>
</dbReference>
<evidence type="ECO:0000256" key="1">
    <source>
        <dbReference type="ARBA" id="ARBA00004167"/>
    </source>
</evidence>
<proteinExistence type="predicted"/>
<dbReference type="InterPro" id="IPR004864">
    <property type="entry name" value="LEA_2"/>
</dbReference>
<keyword evidence="6" id="KW-1185">Reference proteome</keyword>
<evidence type="ECO:0000313" key="7">
    <source>
        <dbReference type="RefSeq" id="XP_019056088.1"/>
    </source>
</evidence>
<dbReference type="OrthoDB" id="1934762at2759"/>
<dbReference type="InterPro" id="IPR044839">
    <property type="entry name" value="NDR1-like"/>
</dbReference>
<keyword evidence="2" id="KW-0812">Transmembrane</keyword>